<dbReference type="STRING" id="537970.HCAN_0565"/>
<gene>
    <name evidence="2" type="ORF">HCAN_0565</name>
</gene>
<accession>C5ZZ24</accession>
<keyword evidence="1" id="KW-0472">Membrane</keyword>
<dbReference type="Proteomes" id="UP000007032">
    <property type="component" value="Chromosome"/>
</dbReference>
<dbReference type="HOGENOM" id="CLU_088193_0_0_7"/>
<keyword evidence="1" id="KW-1133">Transmembrane helix</keyword>
<dbReference type="AlphaFoldDB" id="C5ZZ24"/>
<proteinExistence type="predicted"/>
<evidence type="ECO:0008006" key="4">
    <source>
        <dbReference type="Google" id="ProtNLM"/>
    </source>
</evidence>
<keyword evidence="3" id="KW-1185">Reference proteome</keyword>
<keyword evidence="1" id="KW-0812">Transmembrane</keyword>
<protein>
    <recommendedName>
        <fullName evidence="4">50S ribosomal protein L22</fullName>
    </recommendedName>
</protein>
<sequence length="177" mass="20048">MLEGLIRFEGWFKRYKIPLVIIVAFLVILGVGYNINQYYQEQLKEKNASLYQKALLGDEVAIADLKDSKSLLYDLYLYQKALKENNATILKELESSKDPMIAKLSKQQNMSLNQDLKELNSKDSNEVGYLEAAFLEIKKGNTKEAKAILAKIPSDSAIKEIANSLEHLTIKGINYAK</sequence>
<name>C5ZZ24_9HELI</name>
<dbReference type="eggNOG" id="COG4649">
    <property type="taxonomic scope" value="Bacteria"/>
</dbReference>
<feature type="transmembrane region" description="Helical" evidence="1">
    <location>
        <begin position="15"/>
        <end position="35"/>
    </location>
</feature>
<dbReference type="EMBL" id="CM000776">
    <property type="protein sequence ID" value="EES89282.1"/>
    <property type="molecule type" value="Genomic_DNA"/>
</dbReference>
<evidence type="ECO:0000313" key="3">
    <source>
        <dbReference type="Proteomes" id="UP000007032"/>
    </source>
</evidence>
<evidence type="ECO:0000256" key="1">
    <source>
        <dbReference type="SAM" id="Phobius"/>
    </source>
</evidence>
<organism evidence="2 3">
    <name type="scientific">Helicobacter canadensis MIT 98-5491</name>
    <dbReference type="NCBI Taxonomy" id="537970"/>
    <lineage>
        <taxon>Bacteria</taxon>
        <taxon>Pseudomonadati</taxon>
        <taxon>Campylobacterota</taxon>
        <taxon>Epsilonproteobacteria</taxon>
        <taxon>Campylobacterales</taxon>
        <taxon>Helicobacteraceae</taxon>
        <taxon>Helicobacter</taxon>
    </lineage>
</organism>
<evidence type="ECO:0000313" key="2">
    <source>
        <dbReference type="EMBL" id="EES89282.1"/>
    </source>
</evidence>
<reference evidence="2 3" key="1">
    <citation type="journal article" date="2009" name="J. Bacteriol.">
        <title>Genome sequence of the emerging pathogen Helicobacter canadensis.</title>
        <authorList>
            <person name="Loman N.J."/>
            <person name="Snyder L.A."/>
            <person name="Linton J.D."/>
            <person name="Langdon R."/>
            <person name="Lawson A.J."/>
            <person name="Weinstock G.M."/>
            <person name="Wren B.W."/>
            <person name="Pallen M.J."/>
        </authorList>
    </citation>
    <scope>NUCLEOTIDE SEQUENCE [LARGE SCALE GENOMIC DNA]</scope>
    <source>
        <strain evidence="2 3">MIT 98-5491</strain>
    </source>
</reference>